<reference evidence="2 3" key="1">
    <citation type="submission" date="2020-08" db="EMBL/GenBank/DDBJ databases">
        <title>Sequencing the genomes of 1000 actinobacteria strains.</title>
        <authorList>
            <person name="Klenk H.-P."/>
        </authorList>
    </citation>
    <scope>NUCLEOTIDE SEQUENCE [LARGE SCALE GENOMIC DNA]</scope>
    <source>
        <strain evidence="2 3">DSM 43582</strain>
    </source>
</reference>
<sequence>MSLSGKRFLEVAGSREAAVTVLATITGVYYLIVALTNCIDTDTNRRGVEAVLSMHATIHHPATDWRAITNGTVLLIAYILVVAWEALTAVALLAGATAGWRGLAGRNPARITAAARLSSLGWVMAVLLFAGGFLTIGGEWFRMWANKQVNASSAALQNVILASIGLILVHLPARVDTAAKEDEQPAST</sequence>
<feature type="transmembrane region" description="Helical" evidence="1">
    <location>
        <begin position="75"/>
        <end position="100"/>
    </location>
</feature>
<keyword evidence="1" id="KW-1133">Transmembrane helix</keyword>
<keyword evidence="1" id="KW-0472">Membrane</keyword>
<accession>A0A7W9PGA0</accession>
<evidence type="ECO:0000313" key="3">
    <source>
        <dbReference type="Proteomes" id="UP000540412"/>
    </source>
</evidence>
<name>A0A7W9PGA0_9NOCA</name>
<organism evidence="2 3">
    <name type="scientific">Nocardia transvalensis</name>
    <dbReference type="NCBI Taxonomy" id="37333"/>
    <lineage>
        <taxon>Bacteria</taxon>
        <taxon>Bacillati</taxon>
        <taxon>Actinomycetota</taxon>
        <taxon>Actinomycetes</taxon>
        <taxon>Mycobacteriales</taxon>
        <taxon>Nocardiaceae</taxon>
        <taxon>Nocardia</taxon>
    </lineage>
</organism>
<dbReference type="EMBL" id="JACHIT010000002">
    <property type="protein sequence ID" value="MBB5915624.1"/>
    <property type="molecule type" value="Genomic_DNA"/>
</dbReference>
<proteinExistence type="predicted"/>
<protein>
    <submittedName>
        <fullName evidence="2">Putative small integral membrane protein</fullName>
    </submittedName>
</protein>
<evidence type="ECO:0000256" key="1">
    <source>
        <dbReference type="SAM" id="Phobius"/>
    </source>
</evidence>
<evidence type="ECO:0000313" key="2">
    <source>
        <dbReference type="EMBL" id="MBB5915624.1"/>
    </source>
</evidence>
<comment type="caution">
    <text evidence="2">The sequence shown here is derived from an EMBL/GenBank/DDBJ whole genome shotgun (WGS) entry which is preliminary data.</text>
</comment>
<feature type="transmembrane region" description="Helical" evidence="1">
    <location>
        <begin position="153"/>
        <end position="173"/>
    </location>
</feature>
<dbReference type="InterPro" id="IPR018681">
    <property type="entry name" value="DUF2165_transmembrane"/>
</dbReference>
<gene>
    <name evidence="2" type="ORF">BJY24_004536</name>
</gene>
<dbReference type="RefSeq" id="WP_051161871.1">
    <property type="nucleotide sequence ID" value="NZ_JACHIT010000002.1"/>
</dbReference>
<dbReference type="Pfam" id="PF09933">
    <property type="entry name" value="DUF2165"/>
    <property type="match status" value="1"/>
</dbReference>
<dbReference type="Proteomes" id="UP000540412">
    <property type="component" value="Unassembled WGS sequence"/>
</dbReference>
<feature type="transmembrane region" description="Helical" evidence="1">
    <location>
        <begin position="17"/>
        <end position="36"/>
    </location>
</feature>
<feature type="transmembrane region" description="Helical" evidence="1">
    <location>
        <begin position="120"/>
        <end position="141"/>
    </location>
</feature>
<keyword evidence="1" id="KW-0812">Transmembrane</keyword>
<dbReference type="AlphaFoldDB" id="A0A7W9PGA0"/>
<keyword evidence="3" id="KW-1185">Reference proteome</keyword>